<gene>
    <name evidence="1" type="ORF">GCM10022278_13780</name>
</gene>
<evidence type="ECO:0000313" key="2">
    <source>
        <dbReference type="Proteomes" id="UP001501337"/>
    </source>
</evidence>
<accession>A0ABP7NY14</accession>
<organism evidence="1 2">
    <name type="scientific">Allohahella marinimesophila</name>
    <dbReference type="NCBI Taxonomy" id="1054972"/>
    <lineage>
        <taxon>Bacteria</taxon>
        <taxon>Pseudomonadati</taxon>
        <taxon>Pseudomonadota</taxon>
        <taxon>Gammaproteobacteria</taxon>
        <taxon>Oceanospirillales</taxon>
        <taxon>Hahellaceae</taxon>
        <taxon>Allohahella</taxon>
    </lineage>
</organism>
<sequence length="266" mass="29446">MDNFDFGGADILFTDVDDTLTTGGQLLPETYLALCQLASAGIRIIPVTGGCAGWCDQIIRTWPVTAVIGEGGAFYAHRTAPQTIQWHYWDNQASHRADQAKILMAVASLELDFEPKLASDQAFRYVDVAVDYNQQESLSPEQVESVHDQLVAQGFNVRQSSIHLNIWLGDFDKSTMAIRVGRELFDLDMEALQQRSVFIGDAPNDDSMFRNFPLSIGVANIRKHLSVMVHQPVAITSKRSGLGFAEMAATWLGQRESSARAKVRPD</sequence>
<dbReference type="GO" id="GO:0016787">
    <property type="term" value="F:hydrolase activity"/>
    <property type="evidence" value="ECO:0007669"/>
    <property type="project" value="UniProtKB-KW"/>
</dbReference>
<dbReference type="Gene3D" id="3.40.50.1000">
    <property type="entry name" value="HAD superfamily/HAD-like"/>
    <property type="match status" value="1"/>
</dbReference>
<evidence type="ECO:0000313" key="1">
    <source>
        <dbReference type="EMBL" id="GAA3956489.1"/>
    </source>
</evidence>
<name>A0ABP7NY14_9GAMM</name>
<dbReference type="InterPro" id="IPR006379">
    <property type="entry name" value="HAD-SF_hydro_IIB"/>
</dbReference>
<keyword evidence="1" id="KW-0378">Hydrolase</keyword>
<dbReference type="Gene3D" id="3.90.1070.10">
    <property type="match status" value="1"/>
</dbReference>
<protein>
    <submittedName>
        <fullName evidence="1">HAD-IIB family hydrolase</fullName>
    </submittedName>
</protein>
<keyword evidence="2" id="KW-1185">Reference proteome</keyword>
<proteinExistence type="predicted"/>
<dbReference type="InterPro" id="IPR036412">
    <property type="entry name" value="HAD-like_sf"/>
</dbReference>
<reference evidence="2" key="1">
    <citation type="journal article" date="2019" name="Int. J. Syst. Evol. Microbiol.">
        <title>The Global Catalogue of Microorganisms (GCM) 10K type strain sequencing project: providing services to taxonomists for standard genome sequencing and annotation.</title>
        <authorList>
            <consortium name="The Broad Institute Genomics Platform"/>
            <consortium name="The Broad Institute Genome Sequencing Center for Infectious Disease"/>
            <person name="Wu L."/>
            <person name="Ma J."/>
        </authorList>
    </citation>
    <scope>NUCLEOTIDE SEQUENCE [LARGE SCALE GENOMIC DNA]</scope>
    <source>
        <strain evidence="2">JCM 17555</strain>
    </source>
</reference>
<dbReference type="InterPro" id="IPR023214">
    <property type="entry name" value="HAD_sf"/>
</dbReference>
<dbReference type="Proteomes" id="UP001501337">
    <property type="component" value="Unassembled WGS sequence"/>
</dbReference>
<comment type="caution">
    <text evidence="1">The sequence shown here is derived from an EMBL/GenBank/DDBJ whole genome shotgun (WGS) entry which is preliminary data.</text>
</comment>
<dbReference type="EMBL" id="BAABBO010000007">
    <property type="protein sequence ID" value="GAA3956489.1"/>
    <property type="molecule type" value="Genomic_DNA"/>
</dbReference>
<dbReference type="SUPFAM" id="SSF56784">
    <property type="entry name" value="HAD-like"/>
    <property type="match status" value="1"/>
</dbReference>
<dbReference type="NCBIfam" id="TIGR01484">
    <property type="entry name" value="HAD-SF-IIB"/>
    <property type="match status" value="1"/>
</dbReference>
<dbReference type="RefSeq" id="WP_344804654.1">
    <property type="nucleotide sequence ID" value="NZ_BAABBO010000007.1"/>
</dbReference>